<protein>
    <submittedName>
        <fullName evidence="1">Uncharacterized protein</fullName>
    </submittedName>
</protein>
<dbReference type="EMBL" id="JACVVK020000005">
    <property type="protein sequence ID" value="KAK7506953.1"/>
    <property type="molecule type" value="Genomic_DNA"/>
</dbReference>
<comment type="caution">
    <text evidence="1">The sequence shown here is derived from an EMBL/GenBank/DDBJ whole genome shotgun (WGS) entry which is preliminary data.</text>
</comment>
<accession>A0ABD0M641</accession>
<proteinExistence type="predicted"/>
<organism evidence="1 2">
    <name type="scientific">Batillaria attramentaria</name>
    <dbReference type="NCBI Taxonomy" id="370345"/>
    <lineage>
        <taxon>Eukaryota</taxon>
        <taxon>Metazoa</taxon>
        <taxon>Spiralia</taxon>
        <taxon>Lophotrochozoa</taxon>
        <taxon>Mollusca</taxon>
        <taxon>Gastropoda</taxon>
        <taxon>Caenogastropoda</taxon>
        <taxon>Sorbeoconcha</taxon>
        <taxon>Cerithioidea</taxon>
        <taxon>Batillariidae</taxon>
        <taxon>Batillaria</taxon>
    </lineage>
</organism>
<sequence>MKTYTDFCYLNSKDGFRGSWGIGGHICEIQTASAYHTHHLAPPWRREAITFAAAAVYYGIGHWTVCKQRGLLRTLVYEKVKISTANERWQIAVPESYCFVQEVVQCDACSDVAVRISWRGKATQTNIRPIRERRGFLGK</sequence>
<keyword evidence="2" id="KW-1185">Reference proteome</keyword>
<name>A0ABD0M641_9CAEN</name>
<reference evidence="1 2" key="1">
    <citation type="journal article" date="2023" name="Sci. Data">
        <title>Genome assembly of the Korean intertidal mud-creeper Batillaria attramentaria.</title>
        <authorList>
            <person name="Patra A.K."/>
            <person name="Ho P.T."/>
            <person name="Jun S."/>
            <person name="Lee S.J."/>
            <person name="Kim Y."/>
            <person name="Won Y.J."/>
        </authorList>
    </citation>
    <scope>NUCLEOTIDE SEQUENCE [LARGE SCALE GENOMIC DNA]</scope>
    <source>
        <strain evidence="1">Wonlab-2016</strain>
    </source>
</reference>
<evidence type="ECO:0000313" key="1">
    <source>
        <dbReference type="EMBL" id="KAK7506953.1"/>
    </source>
</evidence>
<dbReference type="AlphaFoldDB" id="A0ABD0M641"/>
<gene>
    <name evidence="1" type="ORF">BaRGS_00001804</name>
</gene>
<evidence type="ECO:0000313" key="2">
    <source>
        <dbReference type="Proteomes" id="UP001519460"/>
    </source>
</evidence>
<dbReference type="Proteomes" id="UP001519460">
    <property type="component" value="Unassembled WGS sequence"/>
</dbReference>